<dbReference type="InterPro" id="IPR001296">
    <property type="entry name" value="Glyco_trans_1"/>
</dbReference>
<dbReference type="InterPro" id="IPR050194">
    <property type="entry name" value="Glycosyltransferase_grp1"/>
</dbReference>
<reference evidence="3 4" key="1">
    <citation type="journal article" date="2019" name="Syst. Appl. Microbiol.">
        <title>Polyphasic characterization of two novel Lactobacillus spp. isolated from blown salami packages: Description of Lactobacillus halodurans sp. nov. and Lactobacillus salsicarnum sp. nov.</title>
        <authorList>
            <person name="Schuster J.A."/>
            <person name="Klingl A."/>
            <person name="Vogel R.F."/>
            <person name="Ehrmann M.A."/>
        </authorList>
    </citation>
    <scope>NUCLEOTIDE SEQUENCE [LARGE SCALE GENOMIC DNA]</scope>
    <source>
        <strain evidence="3 4">TMW 1.1920</strain>
    </source>
</reference>
<dbReference type="Proteomes" id="UP000371423">
    <property type="component" value="Unassembled WGS sequence"/>
</dbReference>
<dbReference type="RefSeq" id="WP_153522127.1">
    <property type="nucleotide sequence ID" value="NZ_VDFO01000012.1"/>
</dbReference>
<feature type="domain" description="Glycosyl transferase family 1" evidence="1">
    <location>
        <begin position="179"/>
        <end position="338"/>
    </location>
</feature>
<dbReference type="InterPro" id="IPR028098">
    <property type="entry name" value="Glyco_trans_4-like_N"/>
</dbReference>
<protein>
    <submittedName>
        <fullName evidence="3">Glycosyltransferase family 4 protein</fullName>
    </submittedName>
</protein>
<dbReference type="AlphaFoldDB" id="A0A5P0ZWI7"/>
<dbReference type="PANTHER" id="PTHR45947:SF3">
    <property type="entry name" value="SULFOQUINOVOSYL TRANSFERASE SQD2"/>
    <property type="match status" value="1"/>
</dbReference>
<feature type="domain" description="Glycosyltransferase subfamily 4-like N-terminal" evidence="2">
    <location>
        <begin position="12"/>
        <end position="173"/>
    </location>
</feature>
<dbReference type="PANTHER" id="PTHR45947">
    <property type="entry name" value="SULFOQUINOVOSYL TRANSFERASE SQD2"/>
    <property type="match status" value="1"/>
</dbReference>
<evidence type="ECO:0000313" key="3">
    <source>
        <dbReference type="EMBL" id="MQS97104.1"/>
    </source>
</evidence>
<comment type="caution">
    <text evidence="3">The sequence shown here is derived from an EMBL/GenBank/DDBJ whole genome shotgun (WGS) entry which is preliminary data.</text>
</comment>
<dbReference type="OrthoDB" id="9806653at2"/>
<sequence>MIIVHVAEYASGGIATYLKNVISFQLKEKNIDKVILINSKRSSESIEFDSPKFVHVVYGYKRGVKGILKLLNLRKQIESWNPDIVHFHSSFAGIVRFDYLFKSPKYKVVYCAHGWSFTQKNKGRINKFIYSKVEFLLSRKTDLIINISNDEMRKAINEGLPSDKMKVIYNSIPNESEKFDVENPFLKSTKNLLFIGRFDEQKGLDFLLNNVDFKSKNVSLAVIGDSVLGDTSFENLDDSYVNFLGWKNNKYIDSYIELCDAVIIPSRWEGFGLVALEAMKNKRMVLCSDVGGLSEIVEQGKTGFKFKPESKIEINNQINKFSQMTKKEIKRFGENGYSKFITKYNNDDLCNELQNSYQKLIL</sequence>
<dbReference type="GO" id="GO:0016757">
    <property type="term" value="F:glycosyltransferase activity"/>
    <property type="evidence" value="ECO:0007669"/>
    <property type="project" value="InterPro"/>
</dbReference>
<evidence type="ECO:0000259" key="1">
    <source>
        <dbReference type="Pfam" id="PF00534"/>
    </source>
</evidence>
<accession>A0A5P0ZWI7</accession>
<organism evidence="3 4">
    <name type="scientific">Companilactobacillus halodurans</name>
    <dbReference type="NCBI Taxonomy" id="2584183"/>
    <lineage>
        <taxon>Bacteria</taxon>
        <taxon>Bacillati</taxon>
        <taxon>Bacillota</taxon>
        <taxon>Bacilli</taxon>
        <taxon>Lactobacillales</taxon>
        <taxon>Lactobacillaceae</taxon>
        <taxon>Companilactobacillus</taxon>
    </lineage>
</organism>
<keyword evidence="3" id="KW-0808">Transferase</keyword>
<dbReference type="Pfam" id="PF00534">
    <property type="entry name" value="Glycos_transf_1"/>
    <property type="match status" value="1"/>
</dbReference>
<dbReference type="SUPFAM" id="SSF53756">
    <property type="entry name" value="UDP-Glycosyltransferase/glycogen phosphorylase"/>
    <property type="match status" value="1"/>
</dbReference>
<dbReference type="EMBL" id="VDFO01000012">
    <property type="protein sequence ID" value="MQS97104.1"/>
    <property type="molecule type" value="Genomic_DNA"/>
</dbReference>
<evidence type="ECO:0000313" key="4">
    <source>
        <dbReference type="Proteomes" id="UP000371423"/>
    </source>
</evidence>
<gene>
    <name evidence="3" type="ORF">FHL05_04280</name>
</gene>
<name>A0A5P0ZWI7_9LACO</name>
<evidence type="ECO:0000259" key="2">
    <source>
        <dbReference type="Pfam" id="PF13439"/>
    </source>
</evidence>
<keyword evidence="4" id="KW-1185">Reference proteome</keyword>
<proteinExistence type="predicted"/>
<dbReference type="Pfam" id="PF13439">
    <property type="entry name" value="Glyco_transf_4"/>
    <property type="match status" value="1"/>
</dbReference>
<dbReference type="Gene3D" id="3.40.50.2000">
    <property type="entry name" value="Glycogen Phosphorylase B"/>
    <property type="match status" value="2"/>
</dbReference>